<evidence type="ECO:0000256" key="1">
    <source>
        <dbReference type="ARBA" id="ARBA00038240"/>
    </source>
</evidence>
<dbReference type="InterPro" id="IPR002575">
    <property type="entry name" value="Aminoglycoside_PTrfase"/>
</dbReference>
<dbReference type="RefSeq" id="WP_126635261.1">
    <property type="nucleotide sequence ID" value="NZ_BIFH01000013.1"/>
</dbReference>
<accession>A0A401YED8</accession>
<dbReference type="OrthoDB" id="241498at2"/>
<dbReference type="Pfam" id="PF01636">
    <property type="entry name" value="APH"/>
    <property type="match status" value="1"/>
</dbReference>
<evidence type="ECO:0000256" key="2">
    <source>
        <dbReference type="SAM" id="MobiDB-lite"/>
    </source>
</evidence>
<dbReference type="PANTHER" id="PTHR21064:SF6">
    <property type="entry name" value="AMINOGLYCOSIDE PHOSPHOTRANSFERASE DOMAIN-CONTAINING PROTEIN"/>
    <property type="match status" value="1"/>
</dbReference>
<dbReference type="InterPro" id="IPR011009">
    <property type="entry name" value="Kinase-like_dom_sf"/>
</dbReference>
<dbReference type="SUPFAM" id="SSF56112">
    <property type="entry name" value="Protein kinase-like (PK-like)"/>
    <property type="match status" value="1"/>
</dbReference>
<name>A0A401YED8_9ACTN</name>
<comment type="similarity">
    <text evidence="1">Belongs to the pseudomonas-type ThrB family.</text>
</comment>
<dbReference type="EMBL" id="BIFH01000013">
    <property type="protein sequence ID" value="GCD92964.1"/>
    <property type="molecule type" value="Genomic_DNA"/>
</dbReference>
<dbReference type="InterPro" id="IPR050249">
    <property type="entry name" value="Pseudomonas-type_ThrB"/>
</dbReference>
<feature type="region of interest" description="Disordered" evidence="2">
    <location>
        <begin position="1"/>
        <end position="20"/>
    </location>
</feature>
<dbReference type="GO" id="GO:0019202">
    <property type="term" value="F:amino acid kinase activity"/>
    <property type="evidence" value="ECO:0007669"/>
    <property type="project" value="TreeGrafter"/>
</dbReference>
<dbReference type="Gene3D" id="3.90.1200.10">
    <property type="match status" value="1"/>
</dbReference>
<keyword evidence="4" id="KW-0808">Transferase</keyword>
<feature type="domain" description="Aminoglycoside phosphotransferase" evidence="3">
    <location>
        <begin position="47"/>
        <end position="287"/>
    </location>
</feature>
<evidence type="ECO:0000313" key="4">
    <source>
        <dbReference type="EMBL" id="GCD92964.1"/>
    </source>
</evidence>
<evidence type="ECO:0000313" key="5">
    <source>
        <dbReference type="Proteomes" id="UP000286931"/>
    </source>
</evidence>
<proteinExistence type="inferred from homology"/>
<evidence type="ECO:0000259" key="3">
    <source>
        <dbReference type="Pfam" id="PF01636"/>
    </source>
</evidence>
<protein>
    <submittedName>
        <fullName evidence="4">Aminoglycoside phosphotransferase</fullName>
    </submittedName>
</protein>
<feature type="compositionally biased region" description="Basic and acidic residues" evidence="2">
    <location>
        <begin position="1"/>
        <end position="13"/>
    </location>
</feature>
<dbReference type="Proteomes" id="UP000286931">
    <property type="component" value="Unassembled WGS sequence"/>
</dbReference>
<comment type="caution">
    <text evidence="4">The sequence shown here is derived from an EMBL/GenBank/DDBJ whole genome shotgun (WGS) entry which is preliminary data.</text>
</comment>
<organism evidence="4 5">
    <name type="scientific">Embleya hyalina</name>
    <dbReference type="NCBI Taxonomy" id="516124"/>
    <lineage>
        <taxon>Bacteria</taxon>
        <taxon>Bacillati</taxon>
        <taxon>Actinomycetota</taxon>
        <taxon>Actinomycetes</taxon>
        <taxon>Kitasatosporales</taxon>
        <taxon>Streptomycetaceae</taxon>
        <taxon>Embleya</taxon>
    </lineage>
</organism>
<reference evidence="4 5" key="1">
    <citation type="submission" date="2018-12" db="EMBL/GenBank/DDBJ databases">
        <title>Draft genome sequence of Embleya hyalina NBRC 13850T.</title>
        <authorList>
            <person name="Komaki H."/>
            <person name="Hosoyama A."/>
            <person name="Kimura A."/>
            <person name="Ichikawa N."/>
            <person name="Tamura T."/>
        </authorList>
    </citation>
    <scope>NUCLEOTIDE SEQUENCE [LARGE SCALE GENOMIC DNA]</scope>
    <source>
        <strain evidence="4 5">NBRC 13850</strain>
    </source>
</reference>
<dbReference type="PANTHER" id="PTHR21064">
    <property type="entry name" value="AMINOGLYCOSIDE PHOSPHOTRANSFERASE DOMAIN-CONTAINING PROTEIN-RELATED"/>
    <property type="match status" value="1"/>
</dbReference>
<dbReference type="AlphaFoldDB" id="A0A401YED8"/>
<keyword evidence="5" id="KW-1185">Reference proteome</keyword>
<sequence>MSPERPEPDRDDTPGAVADEPYDSLARRILPAYGIGRDTPLELLNLSENATYRVHAEAGTAPRILRVHRPDYHTAAEIRSELAWVAALREDTEIATPEPIPTSDGRLVVGVDPLTAGGQRRHAVLFHLIPGDAPDENVPAPQFERLGEITARLHRHAETWTPPAGFTRMRWDLAAMLGPHAHWGRWQDGPGTTGEVRRVLADTEAIIRQRLSRYGTRPSRFGLIHADLRLANLLVHGDRTAVIDFDDCGSGWFLYDLAAALTFLEETPQVPDLIDGWLTGYRRVRALTTEDENEIQTFIMLRRLMVVAWLGSHPDTDLARAKGAGFTEVSAELADEYLGKQNRWWRGRSANSH</sequence>
<gene>
    <name evidence="4" type="ORF">EHYA_00607</name>
</gene>